<comment type="caution">
    <text evidence="1">The sequence shown here is derived from an EMBL/GenBank/DDBJ whole genome shotgun (WGS) entry which is preliminary data.</text>
</comment>
<proteinExistence type="predicted"/>
<organism evidence="1 2">
    <name type="scientific">Marilutibacter penaei</name>
    <dbReference type="NCBI Taxonomy" id="2759900"/>
    <lineage>
        <taxon>Bacteria</taxon>
        <taxon>Pseudomonadati</taxon>
        <taxon>Pseudomonadota</taxon>
        <taxon>Gammaproteobacteria</taxon>
        <taxon>Lysobacterales</taxon>
        <taxon>Lysobacteraceae</taxon>
        <taxon>Marilutibacter</taxon>
    </lineage>
</organism>
<protein>
    <submittedName>
        <fullName evidence="1">Acyl-CoA thioesterase</fullName>
    </submittedName>
</protein>
<dbReference type="CDD" id="cd00586">
    <property type="entry name" value="4HBT"/>
    <property type="match status" value="1"/>
</dbReference>
<name>A0A7W3U5I5_9GAMM</name>
<accession>A0A7W3U5I5</accession>
<dbReference type="PANTHER" id="PTHR31793">
    <property type="entry name" value="4-HYDROXYBENZOYL-COA THIOESTERASE FAMILY MEMBER"/>
    <property type="match status" value="1"/>
</dbReference>
<reference evidence="1 2" key="1">
    <citation type="submission" date="2020-07" db="EMBL/GenBank/DDBJ databases">
        <authorList>
            <person name="Xu S."/>
            <person name="Li A."/>
        </authorList>
    </citation>
    <scope>NUCLEOTIDE SEQUENCE [LARGE SCALE GENOMIC DNA]</scope>
    <source>
        <strain evidence="1 2">SG-8</strain>
    </source>
</reference>
<dbReference type="PANTHER" id="PTHR31793:SF24">
    <property type="entry name" value="LONG-CHAIN ACYL-COA THIOESTERASE FADM"/>
    <property type="match status" value="1"/>
</dbReference>
<dbReference type="SUPFAM" id="SSF54637">
    <property type="entry name" value="Thioesterase/thiol ester dehydrase-isomerase"/>
    <property type="match status" value="1"/>
</dbReference>
<dbReference type="InterPro" id="IPR050563">
    <property type="entry name" value="4-hydroxybenzoyl-CoA_TE"/>
</dbReference>
<dbReference type="Proteomes" id="UP000552587">
    <property type="component" value="Unassembled WGS sequence"/>
</dbReference>
<sequence length="138" mass="15388">MATQPRPMVLHRSPMRVRWRDLDAFNHVNNATYLGYLEEARLEWMVGLPGMGLDDDVAPVIAAVQLNYRRPITWPATLEIELHVERLGSRSLTIGHRIQSADDPAVLFCDGHVVMVWIDRATGEATTLPASVRGACDG</sequence>
<dbReference type="AlphaFoldDB" id="A0A7W3U5I5"/>
<keyword evidence="2" id="KW-1185">Reference proteome</keyword>
<dbReference type="Gene3D" id="3.10.129.10">
    <property type="entry name" value="Hotdog Thioesterase"/>
    <property type="match status" value="1"/>
</dbReference>
<dbReference type="Pfam" id="PF13279">
    <property type="entry name" value="4HBT_2"/>
    <property type="match status" value="1"/>
</dbReference>
<evidence type="ECO:0000313" key="1">
    <source>
        <dbReference type="EMBL" id="MBB1089329.1"/>
    </source>
</evidence>
<dbReference type="GO" id="GO:0047617">
    <property type="term" value="F:fatty acyl-CoA hydrolase activity"/>
    <property type="evidence" value="ECO:0007669"/>
    <property type="project" value="TreeGrafter"/>
</dbReference>
<gene>
    <name evidence="1" type="ORF">H4F99_12655</name>
</gene>
<dbReference type="EMBL" id="JACHTE010000009">
    <property type="protein sequence ID" value="MBB1089329.1"/>
    <property type="molecule type" value="Genomic_DNA"/>
</dbReference>
<dbReference type="InterPro" id="IPR029069">
    <property type="entry name" value="HotDog_dom_sf"/>
</dbReference>
<evidence type="ECO:0000313" key="2">
    <source>
        <dbReference type="Proteomes" id="UP000552587"/>
    </source>
</evidence>